<dbReference type="PROSITE" id="PS50011">
    <property type="entry name" value="PROTEIN_KINASE_DOM"/>
    <property type="match status" value="1"/>
</dbReference>
<dbReference type="Proteomes" id="UP000541444">
    <property type="component" value="Unassembled WGS sequence"/>
</dbReference>
<dbReference type="InterPro" id="IPR011009">
    <property type="entry name" value="Kinase-like_dom_sf"/>
</dbReference>
<dbReference type="GO" id="GO:0004672">
    <property type="term" value="F:protein kinase activity"/>
    <property type="evidence" value="ECO:0007669"/>
    <property type="project" value="InterPro"/>
</dbReference>
<evidence type="ECO:0000259" key="8">
    <source>
        <dbReference type="PROSITE" id="PS50011"/>
    </source>
</evidence>
<organism evidence="9 10">
    <name type="scientific">Kingdonia uniflora</name>
    <dbReference type="NCBI Taxonomy" id="39325"/>
    <lineage>
        <taxon>Eukaryota</taxon>
        <taxon>Viridiplantae</taxon>
        <taxon>Streptophyta</taxon>
        <taxon>Embryophyta</taxon>
        <taxon>Tracheophyta</taxon>
        <taxon>Spermatophyta</taxon>
        <taxon>Magnoliopsida</taxon>
        <taxon>Ranunculales</taxon>
        <taxon>Circaeasteraceae</taxon>
        <taxon>Kingdonia</taxon>
    </lineage>
</organism>
<gene>
    <name evidence="9" type="ORF">GIB67_023377</name>
</gene>
<reference evidence="9 10" key="1">
    <citation type="journal article" date="2020" name="IScience">
        <title>Genome Sequencing of the Endangered Kingdonia uniflora (Circaeasteraceae, Ranunculales) Reveals Potential Mechanisms of Evolutionary Specialization.</title>
        <authorList>
            <person name="Sun Y."/>
            <person name="Deng T."/>
            <person name="Zhang A."/>
            <person name="Moore M.J."/>
            <person name="Landis J.B."/>
            <person name="Lin N."/>
            <person name="Zhang H."/>
            <person name="Zhang X."/>
            <person name="Huang J."/>
            <person name="Zhang X."/>
            <person name="Sun H."/>
            <person name="Wang H."/>
        </authorList>
    </citation>
    <scope>NUCLEOTIDE SEQUENCE [LARGE SCALE GENOMIC DNA]</scope>
    <source>
        <strain evidence="9">TB1705</strain>
        <tissue evidence="9">Leaf</tissue>
    </source>
</reference>
<dbReference type="InterPro" id="IPR003609">
    <property type="entry name" value="Pan_app"/>
</dbReference>
<dbReference type="Gene3D" id="1.10.510.10">
    <property type="entry name" value="Transferase(Phosphotransferase) domain 1"/>
    <property type="match status" value="1"/>
</dbReference>
<dbReference type="PANTHER" id="PTHR47974:SF19">
    <property type="entry name" value="RECEPTOR-LIKE SERINE_THREONINE-PROTEIN KINASE"/>
    <property type="match status" value="1"/>
</dbReference>
<dbReference type="EMBL" id="JACGCM010002261">
    <property type="protein sequence ID" value="KAF6142352.1"/>
    <property type="molecule type" value="Genomic_DNA"/>
</dbReference>
<evidence type="ECO:0000256" key="6">
    <source>
        <dbReference type="SAM" id="MobiDB-lite"/>
    </source>
</evidence>
<dbReference type="GO" id="GO:0005524">
    <property type="term" value="F:ATP binding"/>
    <property type="evidence" value="ECO:0007669"/>
    <property type="project" value="InterPro"/>
</dbReference>
<dbReference type="OrthoDB" id="643280at2759"/>
<evidence type="ECO:0000256" key="4">
    <source>
        <dbReference type="ARBA" id="ARBA00022989"/>
    </source>
</evidence>
<keyword evidence="3 7" id="KW-0732">Signal</keyword>
<feature type="signal peptide" evidence="7">
    <location>
        <begin position="1"/>
        <end position="24"/>
    </location>
</feature>
<feature type="domain" description="Protein kinase" evidence="8">
    <location>
        <begin position="1"/>
        <end position="279"/>
    </location>
</feature>
<sequence length="516" mass="58500">MRRMKKRTTLLIRLMTVLVSQGSAKESESACIRNCSCSAYSYSGGCSIWSGRLQNLKQFFVGSSNEIVIYIRLATSNLPTFKGTKRLLVYDYMPFGSLDIHLFGKNSKALEGKIRYQIALGTARGLAYLHEECRNCIIHYDIKPEIIILEAGFCPKVAEFGFAKLFGHDFRRVLTTVKRTRGYLAPERIFCLLDSKLEGNFDDDQVTRACNIACWCIQEGEMNKPSMGYTVQVLEGVVEVGIPLVPLYLQNLVDNLGHERDDMDMTTLHFVKRRGKDYFVHGREKSYIIITIVQRLRFKGEEALDWTSLLFEDIPGKYDREGEVVLVQFPDFPGKLVSYPLNSDVFREFYKSKALVGGEWGNVVEHAGRIFRGCTIITGEEYFFLLPNLEKEKSDRGVEESISLEYFDGNAQGDLDKGCLCYLSQLEYRLSLPLSNLLMVLSRRNKRANSRSEKVQKSQAKRPITGAEACKKRGADGEKHPVLSRASDMDFEDVPEVTTLSKLALKFPKKKAGFGL</sequence>
<dbReference type="GO" id="GO:0016020">
    <property type="term" value="C:membrane"/>
    <property type="evidence" value="ECO:0007669"/>
    <property type="project" value="UniProtKB-SubCell"/>
</dbReference>
<protein>
    <recommendedName>
        <fullName evidence="8">Protein kinase domain-containing protein</fullName>
    </recommendedName>
</protein>
<keyword evidence="2" id="KW-0812">Transmembrane</keyword>
<comment type="caution">
    <text evidence="9">The sequence shown here is derived from an EMBL/GenBank/DDBJ whole genome shotgun (WGS) entry which is preliminary data.</text>
</comment>
<evidence type="ECO:0000256" key="1">
    <source>
        <dbReference type="ARBA" id="ARBA00004167"/>
    </source>
</evidence>
<dbReference type="CDD" id="cd01098">
    <property type="entry name" value="PAN_AP_plant"/>
    <property type="match status" value="1"/>
</dbReference>
<dbReference type="AlphaFoldDB" id="A0A7J7LIG4"/>
<evidence type="ECO:0000256" key="7">
    <source>
        <dbReference type="SAM" id="SignalP"/>
    </source>
</evidence>
<dbReference type="InterPro" id="IPR000719">
    <property type="entry name" value="Prot_kinase_dom"/>
</dbReference>
<evidence type="ECO:0000256" key="2">
    <source>
        <dbReference type="ARBA" id="ARBA00022692"/>
    </source>
</evidence>
<dbReference type="Pfam" id="PF08276">
    <property type="entry name" value="PAN_2"/>
    <property type="match status" value="1"/>
</dbReference>
<name>A0A7J7LIG4_9MAGN</name>
<dbReference type="SUPFAM" id="SSF56112">
    <property type="entry name" value="Protein kinase-like (PK-like)"/>
    <property type="match status" value="1"/>
</dbReference>
<dbReference type="PANTHER" id="PTHR47974">
    <property type="entry name" value="OS07G0415500 PROTEIN"/>
    <property type="match status" value="1"/>
</dbReference>
<evidence type="ECO:0000256" key="3">
    <source>
        <dbReference type="ARBA" id="ARBA00022729"/>
    </source>
</evidence>
<feature type="chain" id="PRO_5029593700" description="Protein kinase domain-containing protein" evidence="7">
    <location>
        <begin position="25"/>
        <end position="516"/>
    </location>
</feature>
<keyword evidence="5" id="KW-0472">Membrane</keyword>
<feature type="region of interest" description="Disordered" evidence="6">
    <location>
        <begin position="448"/>
        <end position="487"/>
    </location>
</feature>
<keyword evidence="4" id="KW-1133">Transmembrane helix</keyword>
<evidence type="ECO:0000256" key="5">
    <source>
        <dbReference type="ARBA" id="ARBA00023136"/>
    </source>
</evidence>
<evidence type="ECO:0000313" key="9">
    <source>
        <dbReference type="EMBL" id="KAF6142352.1"/>
    </source>
</evidence>
<dbReference type="SMART" id="SM00220">
    <property type="entry name" value="S_TKc"/>
    <property type="match status" value="1"/>
</dbReference>
<dbReference type="Pfam" id="PF00069">
    <property type="entry name" value="Pkinase"/>
    <property type="match status" value="1"/>
</dbReference>
<proteinExistence type="predicted"/>
<comment type="subcellular location">
    <subcellularLocation>
        <location evidence="1">Membrane</location>
        <topology evidence="1">Single-pass membrane protein</topology>
    </subcellularLocation>
</comment>
<evidence type="ECO:0000313" key="10">
    <source>
        <dbReference type="Proteomes" id="UP000541444"/>
    </source>
</evidence>
<accession>A0A7J7LIG4</accession>
<keyword evidence="10" id="KW-1185">Reference proteome</keyword>
<feature type="compositionally biased region" description="Basic and acidic residues" evidence="6">
    <location>
        <begin position="469"/>
        <end position="481"/>
    </location>
</feature>